<dbReference type="SUPFAM" id="SSF55073">
    <property type="entry name" value="Nucleotide cyclase"/>
    <property type="match status" value="1"/>
</dbReference>
<organism evidence="3 4">
    <name type="scientific">[Eubacterium] siraeum</name>
    <dbReference type="NCBI Taxonomy" id="39492"/>
    <lineage>
        <taxon>Bacteria</taxon>
        <taxon>Bacillati</taxon>
        <taxon>Bacillota</taxon>
        <taxon>Clostridia</taxon>
        <taxon>Eubacteriales</taxon>
        <taxon>Oscillospiraceae</taxon>
        <taxon>Oscillospiraceae incertae sedis</taxon>
    </lineage>
</organism>
<dbReference type="InterPro" id="IPR000700">
    <property type="entry name" value="PAS-assoc_C"/>
</dbReference>
<dbReference type="SUPFAM" id="SSF55785">
    <property type="entry name" value="PYP-like sensor domain (PAS domain)"/>
    <property type="match status" value="2"/>
</dbReference>
<dbReference type="CDD" id="cd00130">
    <property type="entry name" value="PAS"/>
    <property type="match status" value="1"/>
</dbReference>
<dbReference type="PROSITE" id="PS50113">
    <property type="entry name" value="PAC"/>
    <property type="match status" value="1"/>
</dbReference>
<proteinExistence type="predicted"/>
<dbReference type="Pfam" id="PF08447">
    <property type="entry name" value="PAS_3"/>
    <property type="match status" value="2"/>
</dbReference>
<dbReference type="SMART" id="SM00267">
    <property type="entry name" value="GGDEF"/>
    <property type="match status" value="1"/>
</dbReference>
<name>A0AAW6CZL4_9FIRM</name>
<dbReference type="Pfam" id="PF00990">
    <property type="entry name" value="GGDEF"/>
    <property type="match status" value="1"/>
</dbReference>
<dbReference type="PANTHER" id="PTHR44757:SF2">
    <property type="entry name" value="BIOFILM ARCHITECTURE MAINTENANCE PROTEIN MBAA"/>
    <property type="match status" value="1"/>
</dbReference>
<dbReference type="InterPro" id="IPR000160">
    <property type="entry name" value="GGDEF_dom"/>
</dbReference>
<dbReference type="InterPro" id="IPR013655">
    <property type="entry name" value="PAS_fold_3"/>
</dbReference>
<reference evidence="3" key="1">
    <citation type="submission" date="2023-01" db="EMBL/GenBank/DDBJ databases">
        <title>Human gut microbiome strain richness.</title>
        <authorList>
            <person name="Chen-Liaw A."/>
        </authorList>
    </citation>
    <scope>NUCLEOTIDE SEQUENCE</scope>
    <source>
        <strain evidence="3">1001283st1_G1_1001283B150217_161031</strain>
    </source>
</reference>
<dbReference type="EMBL" id="JAQLXW010000012">
    <property type="protein sequence ID" value="MDB8004200.1"/>
    <property type="molecule type" value="Genomic_DNA"/>
</dbReference>
<dbReference type="NCBIfam" id="TIGR00229">
    <property type="entry name" value="sensory_box"/>
    <property type="match status" value="1"/>
</dbReference>
<dbReference type="Proteomes" id="UP001210809">
    <property type="component" value="Unassembled WGS sequence"/>
</dbReference>
<dbReference type="SMART" id="SM00086">
    <property type="entry name" value="PAC"/>
    <property type="match status" value="2"/>
</dbReference>
<dbReference type="InterPro" id="IPR043128">
    <property type="entry name" value="Rev_trsase/Diguanyl_cyclase"/>
</dbReference>
<dbReference type="InterPro" id="IPR000014">
    <property type="entry name" value="PAS"/>
</dbReference>
<dbReference type="InterPro" id="IPR035965">
    <property type="entry name" value="PAS-like_dom_sf"/>
</dbReference>
<dbReference type="PROSITE" id="PS50887">
    <property type="entry name" value="GGDEF"/>
    <property type="match status" value="1"/>
</dbReference>
<dbReference type="InterPro" id="IPR052155">
    <property type="entry name" value="Biofilm_reg_signaling"/>
</dbReference>
<dbReference type="InterPro" id="IPR001610">
    <property type="entry name" value="PAC"/>
</dbReference>
<evidence type="ECO:0000259" key="2">
    <source>
        <dbReference type="PROSITE" id="PS50887"/>
    </source>
</evidence>
<dbReference type="AlphaFoldDB" id="A0AAW6CZL4"/>
<protein>
    <submittedName>
        <fullName evidence="3">Sensor domain-containing diguanylate cyclase</fullName>
    </submittedName>
</protein>
<accession>A0AAW6CZL4</accession>
<dbReference type="CDD" id="cd01949">
    <property type="entry name" value="GGDEF"/>
    <property type="match status" value="1"/>
</dbReference>
<evidence type="ECO:0000313" key="4">
    <source>
        <dbReference type="Proteomes" id="UP001210809"/>
    </source>
</evidence>
<gene>
    <name evidence="3" type="ORF">PNE09_08995</name>
</gene>
<dbReference type="NCBIfam" id="TIGR00254">
    <property type="entry name" value="GGDEF"/>
    <property type="match status" value="1"/>
</dbReference>
<feature type="domain" description="GGDEF" evidence="2">
    <location>
        <begin position="321"/>
        <end position="451"/>
    </location>
</feature>
<dbReference type="InterPro" id="IPR029787">
    <property type="entry name" value="Nucleotide_cyclase"/>
</dbReference>
<dbReference type="Gene3D" id="3.30.70.270">
    <property type="match status" value="1"/>
</dbReference>
<evidence type="ECO:0000259" key="1">
    <source>
        <dbReference type="PROSITE" id="PS50113"/>
    </source>
</evidence>
<evidence type="ECO:0000313" key="3">
    <source>
        <dbReference type="EMBL" id="MDB8004200.1"/>
    </source>
</evidence>
<feature type="domain" description="PAC" evidence="1">
    <location>
        <begin position="238"/>
        <end position="291"/>
    </location>
</feature>
<comment type="caution">
    <text evidence="3">The sequence shown here is derived from an EMBL/GenBank/DDBJ whole genome shotgun (WGS) entry which is preliminary data.</text>
</comment>
<dbReference type="Gene3D" id="3.30.450.20">
    <property type="entry name" value="PAS domain"/>
    <property type="match status" value="2"/>
</dbReference>
<sequence>MAENKCAARLEPSSRDMSELKNRFKPGYDWETICSTMLEHLMCGVAIYELCPDRVRSLYFNEKYYEMVGYTKEQYEQYADSVTSSLYGDSAEMIFEKARRSVKTGETFYAECKGRRYDGSDIWVLVKAKLVDFIESEHPVFLAIVQDMTHRKLAEYENAVNLERYRILEATSNAVTFEYDIPDDIMTFSYGGGRADSANRSISNYAEVSKRTKIVYPDDAAKFYAALKKASKKPVSCMTLDYRSTIIDQNSYRWVRTCYSSVADASGKVIKVLGRTQDIDDEKREQQRMTQLVELDSTTGLLNKLATTNHIQRLISEKTNAKSFFAMLDIDDFKAFNDTYGHSFGDDVLRTVGKLLSSKFPNAVVGRFGGDEFIVFARSTSESAVVDEFEDFLEVSGKAEIGGKRYTIKCSVGIAWSESCDVDYAQYFDEADEQLYRAKKEGKHRICRKKIV</sequence>
<dbReference type="PANTHER" id="PTHR44757">
    <property type="entry name" value="DIGUANYLATE CYCLASE DGCP"/>
    <property type="match status" value="1"/>
</dbReference>